<evidence type="ECO:0000256" key="3">
    <source>
        <dbReference type="ARBA" id="ARBA00022692"/>
    </source>
</evidence>
<dbReference type="InterPro" id="IPR018488">
    <property type="entry name" value="cNMP-bd_CS"/>
</dbReference>
<keyword evidence="6 11" id="KW-0472">Membrane</keyword>
<name>A0A8J9YKE2_BRALA</name>
<evidence type="ECO:0000256" key="1">
    <source>
        <dbReference type="ARBA" id="ARBA00004141"/>
    </source>
</evidence>
<evidence type="ECO:0000313" key="13">
    <source>
        <dbReference type="EMBL" id="CAH1230667.1"/>
    </source>
</evidence>
<dbReference type="FunFam" id="1.10.287.70:FF:000072">
    <property type="entry name" value="Cyclic nucleotide gated channel beta 3"/>
    <property type="match status" value="1"/>
</dbReference>
<dbReference type="PROSITE" id="PS00889">
    <property type="entry name" value="CNMP_BINDING_2"/>
    <property type="match status" value="1"/>
</dbReference>
<dbReference type="CDD" id="cd00038">
    <property type="entry name" value="CAP_ED"/>
    <property type="match status" value="1"/>
</dbReference>
<organism evidence="13 14">
    <name type="scientific">Branchiostoma lanceolatum</name>
    <name type="common">Common lancelet</name>
    <name type="synonym">Amphioxus lanceolatum</name>
    <dbReference type="NCBI Taxonomy" id="7740"/>
    <lineage>
        <taxon>Eukaryota</taxon>
        <taxon>Metazoa</taxon>
        <taxon>Chordata</taxon>
        <taxon>Cephalochordata</taxon>
        <taxon>Leptocardii</taxon>
        <taxon>Amphioxiformes</taxon>
        <taxon>Branchiostomatidae</taxon>
        <taxon>Branchiostoma</taxon>
    </lineage>
</organism>
<keyword evidence="2" id="KW-0813">Transport</keyword>
<feature type="transmembrane region" description="Helical" evidence="11">
    <location>
        <begin position="131"/>
        <end position="150"/>
    </location>
</feature>
<feature type="domain" description="Cyclic nucleotide-binding" evidence="12">
    <location>
        <begin position="445"/>
        <end position="566"/>
    </location>
</feature>
<keyword evidence="9" id="KW-0175">Coiled coil</keyword>
<gene>
    <name evidence="13" type="primary">CNGA2</name>
    <name evidence="13" type="ORF">BLAG_LOCUS1117</name>
</gene>
<dbReference type="Pfam" id="PF00520">
    <property type="entry name" value="Ion_trans"/>
    <property type="match status" value="1"/>
</dbReference>
<feature type="compositionally biased region" description="Polar residues" evidence="10">
    <location>
        <begin position="864"/>
        <end position="878"/>
    </location>
</feature>
<accession>A0A8J9YKE2</accession>
<dbReference type="PANTHER" id="PTHR45638:SF7">
    <property type="entry name" value="CYCLIC NUCLEOTIDE-GATED ION CHANNEL-LIKE, ISOFORM E"/>
    <property type="match status" value="1"/>
</dbReference>
<evidence type="ECO:0000256" key="10">
    <source>
        <dbReference type="SAM" id="MobiDB-lite"/>
    </source>
</evidence>
<dbReference type="Gene3D" id="2.60.120.10">
    <property type="entry name" value="Jelly Rolls"/>
    <property type="match status" value="1"/>
</dbReference>
<dbReference type="Proteomes" id="UP000838412">
    <property type="component" value="Chromosome 1"/>
</dbReference>
<comment type="subcellular location">
    <subcellularLocation>
        <location evidence="1">Membrane</location>
        <topology evidence="1">Multi-pass membrane protein</topology>
    </subcellularLocation>
</comment>
<keyword evidence="4 11" id="KW-1133">Transmembrane helix</keyword>
<dbReference type="Gene3D" id="1.10.287.630">
    <property type="entry name" value="Helix hairpin bin"/>
    <property type="match status" value="1"/>
</dbReference>
<feature type="transmembrane region" description="Helical" evidence="11">
    <location>
        <begin position="162"/>
        <end position="185"/>
    </location>
</feature>
<sequence>MEQGDEASGVSVPNGRSSVGVVDAELGNSSLTASPTKSSDSSGAEGFAHRHHRRRSSPWWNRVKSAVRMSNSVNPDLRKPEPRQDTFLELYNRYRQEENETSSGEGGYHHGGEKKPWTKEDFVLDPDGDVHMWWIGLVTCGVVYNMWLIIARTAWVELQVEYAAVFYALDYVFDLLLLLDIVVHFRTSYLEQGLLVYSPTKLARNYVFSKKFVLDVLCLLPLDFLYFAVGVHPLLRSTRFLKAHRVFEFYFTVESRTHHPTLWRVFNLVHVLFLLIHWFAGFYFLISKSEGFGSNTWVYPAATGQYASLSTKYLWSLYWSCLTLTTIGDLPTPVTNYEFLFTLLGYLMGIFVFAIVVGQVGNVIANRNADRLQFERMLDSAKTYMKSNNIPEEMQRRVQRWYGYSWSRGLMRGGGDINSLGLLPDRIKIELALQVNLQTLKKVTIFQQVQPEFLYDLVLKMKAFIFTPGDLICRRGEVAREMFIINHGILDIISETGRVITQLKAGDFFGEIGILNLDGGVNKRTADVRSVGYSELFALYKEDVLAAMEDFPEAKRILTEYGRRRLRVAVADREKREDDELVKKVASRKQSLMSSSCKAKSSQDLRSEVSTTDTPRHIPRSRSRRPSSAHDQQRQAEARNGSPTPLTPPSDYPRKGSTKSQDLGEIVDDRMLKTLRDDMLRNGGLVRSRMGPSRPSDASLQRRATLQKKPSFSRTTPSLTLREPTEDYMSRKSSIGGGEQWTTMMTSVDKYFQQMTEETIAEWRQRVSELKDETTEKTRTIEELRETKNQQDVEIARLEERIRGLQEQLNETPKGAKTALRLESVSPTPSHPGTPTNHNTPTKINTLVHPDSARSRAPSAKVATRNTGKSRTSNTSKV</sequence>
<evidence type="ECO:0000259" key="12">
    <source>
        <dbReference type="SMART" id="SM00100"/>
    </source>
</evidence>
<dbReference type="OrthoDB" id="421226at2759"/>
<feature type="region of interest" description="Disordered" evidence="10">
    <location>
        <begin position="1"/>
        <end position="52"/>
    </location>
</feature>
<feature type="region of interest" description="Disordered" evidence="10">
    <location>
        <begin position="808"/>
        <end position="878"/>
    </location>
</feature>
<dbReference type="GO" id="GO:0016020">
    <property type="term" value="C:membrane"/>
    <property type="evidence" value="ECO:0007669"/>
    <property type="project" value="UniProtKB-SubCell"/>
</dbReference>
<keyword evidence="7" id="KW-1071">Ligand-gated ion channel</keyword>
<dbReference type="InterPro" id="IPR050866">
    <property type="entry name" value="CNG_cation_channel"/>
</dbReference>
<dbReference type="PROSITE" id="PS00888">
    <property type="entry name" value="CNMP_BINDING_1"/>
    <property type="match status" value="1"/>
</dbReference>
<dbReference type="InterPro" id="IPR005821">
    <property type="entry name" value="Ion_trans_dom"/>
</dbReference>
<keyword evidence="3 11" id="KW-0812">Transmembrane</keyword>
<feature type="transmembrane region" description="Helical" evidence="11">
    <location>
        <begin position="339"/>
        <end position="365"/>
    </location>
</feature>
<feature type="compositionally biased region" description="Basic residues" evidence="10">
    <location>
        <begin position="617"/>
        <end position="627"/>
    </location>
</feature>
<dbReference type="FunFam" id="1.10.287.630:FF:000001">
    <property type="entry name" value="Cyclic nucleotide-gated channel alpha 3"/>
    <property type="match status" value="1"/>
</dbReference>
<dbReference type="InterPro" id="IPR000595">
    <property type="entry name" value="cNMP-bd_dom"/>
</dbReference>
<feature type="region of interest" description="Disordered" evidence="10">
    <location>
        <begin position="682"/>
        <end position="739"/>
    </location>
</feature>
<proteinExistence type="predicted"/>
<evidence type="ECO:0000313" key="14">
    <source>
        <dbReference type="Proteomes" id="UP000838412"/>
    </source>
</evidence>
<dbReference type="Pfam" id="PF00027">
    <property type="entry name" value="cNMP_binding"/>
    <property type="match status" value="1"/>
</dbReference>
<dbReference type="AlphaFoldDB" id="A0A8J9YKE2"/>
<keyword evidence="5" id="KW-0406">Ion transport</keyword>
<feature type="transmembrane region" description="Helical" evidence="11">
    <location>
        <begin position="265"/>
        <end position="286"/>
    </location>
</feature>
<dbReference type="EMBL" id="OV696686">
    <property type="protein sequence ID" value="CAH1230667.1"/>
    <property type="molecule type" value="Genomic_DNA"/>
</dbReference>
<feature type="region of interest" description="Disordered" evidence="10">
    <location>
        <begin position="592"/>
        <end position="668"/>
    </location>
</feature>
<dbReference type="SUPFAM" id="SSF51206">
    <property type="entry name" value="cAMP-binding domain-like"/>
    <property type="match status" value="1"/>
</dbReference>
<dbReference type="GO" id="GO:0044877">
    <property type="term" value="F:protein-containing complex binding"/>
    <property type="evidence" value="ECO:0007669"/>
    <property type="project" value="TreeGrafter"/>
</dbReference>
<dbReference type="Gene3D" id="1.10.287.70">
    <property type="match status" value="1"/>
</dbReference>
<evidence type="ECO:0000256" key="6">
    <source>
        <dbReference type="ARBA" id="ARBA00023136"/>
    </source>
</evidence>
<dbReference type="GO" id="GO:0005221">
    <property type="term" value="F:intracellularly cyclic nucleotide-activated monoatomic cation channel activity"/>
    <property type="evidence" value="ECO:0007669"/>
    <property type="project" value="InterPro"/>
</dbReference>
<evidence type="ECO:0000256" key="4">
    <source>
        <dbReference type="ARBA" id="ARBA00022989"/>
    </source>
</evidence>
<keyword evidence="14" id="KW-1185">Reference proteome</keyword>
<feature type="compositionally biased region" description="Low complexity" evidence="10">
    <location>
        <begin position="826"/>
        <end position="842"/>
    </location>
</feature>
<dbReference type="PANTHER" id="PTHR45638">
    <property type="entry name" value="CYCLIC NUCLEOTIDE-GATED CATION CHANNEL SUBUNIT A"/>
    <property type="match status" value="1"/>
</dbReference>
<evidence type="ECO:0000256" key="2">
    <source>
        <dbReference type="ARBA" id="ARBA00022448"/>
    </source>
</evidence>
<dbReference type="SMART" id="SM00100">
    <property type="entry name" value="cNMP"/>
    <property type="match status" value="1"/>
</dbReference>
<evidence type="ECO:0000256" key="7">
    <source>
        <dbReference type="ARBA" id="ARBA00023286"/>
    </source>
</evidence>
<dbReference type="InterPro" id="IPR018490">
    <property type="entry name" value="cNMP-bd_dom_sf"/>
</dbReference>
<feature type="compositionally biased region" description="Polar residues" evidence="10">
    <location>
        <begin position="27"/>
        <end position="42"/>
    </location>
</feature>
<protein>
    <submittedName>
        <fullName evidence="13">CNGA2 protein</fullName>
    </submittedName>
</protein>
<evidence type="ECO:0000256" key="11">
    <source>
        <dbReference type="SAM" id="Phobius"/>
    </source>
</evidence>
<dbReference type="SUPFAM" id="SSF81324">
    <property type="entry name" value="Voltage-gated potassium channels"/>
    <property type="match status" value="1"/>
</dbReference>
<evidence type="ECO:0000256" key="5">
    <source>
        <dbReference type="ARBA" id="ARBA00023065"/>
    </source>
</evidence>
<evidence type="ECO:0000256" key="8">
    <source>
        <dbReference type="ARBA" id="ARBA00023303"/>
    </source>
</evidence>
<feature type="transmembrane region" description="Helical" evidence="11">
    <location>
        <begin position="212"/>
        <end position="235"/>
    </location>
</feature>
<feature type="compositionally biased region" description="Polar residues" evidence="10">
    <location>
        <begin position="696"/>
        <end position="719"/>
    </location>
</feature>
<evidence type="ECO:0000256" key="9">
    <source>
        <dbReference type="SAM" id="Coils"/>
    </source>
</evidence>
<keyword evidence="8" id="KW-0407">Ion channel</keyword>
<dbReference type="InterPro" id="IPR014710">
    <property type="entry name" value="RmlC-like_jellyroll"/>
</dbReference>
<feature type="coiled-coil region" evidence="9">
    <location>
        <begin position="753"/>
        <end position="808"/>
    </location>
</feature>
<reference evidence="13" key="1">
    <citation type="submission" date="2022-01" db="EMBL/GenBank/DDBJ databases">
        <authorList>
            <person name="Braso-Vives M."/>
        </authorList>
    </citation>
    <scope>NUCLEOTIDE SEQUENCE</scope>
</reference>